<accession>A0A7Z9A4L2</accession>
<name>A0A7Z9A4L2_9MICC</name>
<dbReference type="EMBL" id="LR134479">
    <property type="protein sequence ID" value="VEI24478.1"/>
    <property type="molecule type" value="Genomic_DNA"/>
</dbReference>
<dbReference type="Pfam" id="PF14253">
    <property type="entry name" value="AbiH"/>
    <property type="match status" value="1"/>
</dbReference>
<organism evidence="1 2">
    <name type="scientific">Rothia aeria</name>
    <dbReference type="NCBI Taxonomy" id="172042"/>
    <lineage>
        <taxon>Bacteria</taxon>
        <taxon>Bacillati</taxon>
        <taxon>Actinomycetota</taxon>
        <taxon>Actinomycetes</taxon>
        <taxon>Micrococcales</taxon>
        <taxon>Micrococcaceae</taxon>
        <taxon>Rothia</taxon>
    </lineage>
</organism>
<sequence>MNNIYIIGNGFDLAHGLPTSYAHFASYLYNNYLDDPYNFQENMSIERFICRPKELLKYMRGNVWGIPYDETIDDIQPGAYKEELIKGFTGFLYYISDCELWSEFESALGRIDYSLIWDTIGHIIGEEIGDIVDAEGDPDIRRYKDILESGTRSWVHTVYEFKKVFGEWISTIDVEKSEQKDKFLKCLKIYKGYFINFNYTETLQKVYDVQNQDILYIHGFRGNEKDELIVGHCAGEIGYESYMPEYYDNVCCLHEGLKKYVQLGKLEKFLDIQENVDSIICIGFSFGDSDDEYIRALIDHPKTSHAAWLLNEYNKDEVAEQSGKLQRFGVDPSKITSEKIL</sequence>
<evidence type="ECO:0008006" key="3">
    <source>
        <dbReference type="Google" id="ProtNLM"/>
    </source>
</evidence>
<dbReference type="AlphaFoldDB" id="A0A7Z9A4L2"/>
<protein>
    <recommendedName>
        <fullName evidence="3">Bacteriophage abortive infection AbiH</fullName>
    </recommendedName>
</protein>
<dbReference type="InterPro" id="IPR025935">
    <property type="entry name" value="AbiH"/>
</dbReference>
<proteinExistence type="predicted"/>
<dbReference type="RefSeq" id="WP_186335879.1">
    <property type="nucleotide sequence ID" value="NZ_LR134479.1"/>
</dbReference>
<reference evidence="1 2" key="1">
    <citation type="submission" date="2018-12" db="EMBL/GenBank/DDBJ databases">
        <authorList>
            <consortium name="Pathogen Informatics"/>
        </authorList>
    </citation>
    <scope>NUCLEOTIDE SEQUENCE [LARGE SCALE GENOMIC DNA]</scope>
    <source>
        <strain evidence="1 2">NCTC10207</strain>
    </source>
</reference>
<evidence type="ECO:0000313" key="1">
    <source>
        <dbReference type="EMBL" id="VEI24478.1"/>
    </source>
</evidence>
<dbReference type="Proteomes" id="UP000282386">
    <property type="component" value="Chromosome"/>
</dbReference>
<evidence type="ECO:0000313" key="2">
    <source>
        <dbReference type="Proteomes" id="UP000282386"/>
    </source>
</evidence>
<gene>
    <name evidence="1" type="ORF">NCTC10207_02101</name>
</gene>